<reference evidence="4 5" key="1">
    <citation type="journal article" date="2016" name="Nat. Commun.">
        <title>Thousands of microbial genomes shed light on interconnected biogeochemical processes in an aquifer system.</title>
        <authorList>
            <person name="Anantharaman K."/>
            <person name="Brown C.T."/>
            <person name="Hug L.A."/>
            <person name="Sharon I."/>
            <person name="Castelle C.J."/>
            <person name="Probst A.J."/>
            <person name="Thomas B.C."/>
            <person name="Singh A."/>
            <person name="Wilkins M.J."/>
            <person name="Karaoz U."/>
            <person name="Brodie E.L."/>
            <person name="Williams K.H."/>
            <person name="Hubbard S.S."/>
            <person name="Banfield J.F."/>
        </authorList>
    </citation>
    <scope>NUCLEOTIDE SEQUENCE [LARGE SCALE GENOMIC DNA]</scope>
</reference>
<name>A0A1G1XCM9_9BACT</name>
<evidence type="ECO:0000313" key="4">
    <source>
        <dbReference type="EMBL" id="OGY37027.1"/>
    </source>
</evidence>
<evidence type="ECO:0000256" key="2">
    <source>
        <dbReference type="ARBA" id="ARBA00022729"/>
    </source>
</evidence>
<dbReference type="PANTHER" id="PTHR34216">
    <property type="match status" value="1"/>
</dbReference>
<accession>A0A1G1XCM9</accession>
<protein>
    <recommendedName>
        <fullName evidence="3">NodB homology domain-containing protein</fullName>
    </recommendedName>
</protein>
<dbReference type="GO" id="GO:0016810">
    <property type="term" value="F:hydrolase activity, acting on carbon-nitrogen (but not peptide) bonds"/>
    <property type="evidence" value="ECO:0007669"/>
    <property type="project" value="InterPro"/>
</dbReference>
<sequence length="218" mass="24838">MRGILTLVFDDGYKDVYDAVIPLLKKYRIRAVFAVPLSPMNTRIENEVVESVDHWQKTAEQEGHELAAHGITHHNLTTLSHTQLIEELAVPVKQLSAQTLVYPGGAYNDNVLTEAKKLYRAARTVKFGLESIPPLKPFELKTINYTKKNFSLARANLYALVAYLQNKWCIETFHMIRNRHSAMKHAVSLDDLEAHLDFIASIPISTLPIRNVINEYEK</sequence>
<dbReference type="Gene3D" id="3.20.20.370">
    <property type="entry name" value="Glycoside hydrolase/deacetylase"/>
    <property type="match status" value="1"/>
</dbReference>
<organism evidence="4 5">
    <name type="scientific">Candidatus Andersenbacteria bacterium RIFCSPHIGHO2_12_FULL_45_11b</name>
    <dbReference type="NCBI Taxonomy" id="1797282"/>
    <lineage>
        <taxon>Bacteria</taxon>
        <taxon>Candidatus Anderseniibacteriota</taxon>
    </lineage>
</organism>
<dbReference type="AlphaFoldDB" id="A0A1G1XCM9"/>
<evidence type="ECO:0000256" key="1">
    <source>
        <dbReference type="ARBA" id="ARBA00004613"/>
    </source>
</evidence>
<evidence type="ECO:0000259" key="3">
    <source>
        <dbReference type="PROSITE" id="PS51677"/>
    </source>
</evidence>
<dbReference type="Pfam" id="PF01522">
    <property type="entry name" value="Polysacc_deac_1"/>
    <property type="match status" value="1"/>
</dbReference>
<dbReference type="GO" id="GO:0005975">
    <property type="term" value="P:carbohydrate metabolic process"/>
    <property type="evidence" value="ECO:0007669"/>
    <property type="project" value="InterPro"/>
</dbReference>
<dbReference type="SUPFAM" id="SSF88713">
    <property type="entry name" value="Glycoside hydrolase/deacetylase"/>
    <property type="match status" value="1"/>
</dbReference>
<gene>
    <name evidence="4" type="ORF">A3E36_00345</name>
</gene>
<dbReference type="PROSITE" id="PS51677">
    <property type="entry name" value="NODB"/>
    <property type="match status" value="1"/>
</dbReference>
<dbReference type="InterPro" id="IPR051398">
    <property type="entry name" value="Polysacch_Deacetylase"/>
</dbReference>
<dbReference type="PANTHER" id="PTHR34216:SF3">
    <property type="entry name" value="POLY-BETA-1,6-N-ACETYL-D-GLUCOSAMINE N-DEACETYLASE"/>
    <property type="match status" value="1"/>
</dbReference>
<dbReference type="EMBL" id="MHHS01000021">
    <property type="protein sequence ID" value="OGY37027.1"/>
    <property type="molecule type" value="Genomic_DNA"/>
</dbReference>
<dbReference type="InterPro" id="IPR002509">
    <property type="entry name" value="NODB_dom"/>
</dbReference>
<comment type="subcellular location">
    <subcellularLocation>
        <location evidence="1">Secreted</location>
    </subcellularLocation>
</comment>
<comment type="caution">
    <text evidence="4">The sequence shown here is derived from an EMBL/GenBank/DDBJ whole genome shotgun (WGS) entry which is preliminary data.</text>
</comment>
<feature type="domain" description="NodB homology" evidence="3">
    <location>
        <begin position="3"/>
        <end position="218"/>
    </location>
</feature>
<proteinExistence type="predicted"/>
<dbReference type="InterPro" id="IPR011330">
    <property type="entry name" value="Glyco_hydro/deAcase_b/a-brl"/>
</dbReference>
<dbReference type="Proteomes" id="UP000177941">
    <property type="component" value="Unassembled WGS sequence"/>
</dbReference>
<evidence type="ECO:0000313" key="5">
    <source>
        <dbReference type="Proteomes" id="UP000177941"/>
    </source>
</evidence>
<keyword evidence="2" id="KW-0732">Signal</keyword>
<dbReference type="GO" id="GO:0005576">
    <property type="term" value="C:extracellular region"/>
    <property type="evidence" value="ECO:0007669"/>
    <property type="project" value="UniProtKB-SubCell"/>
</dbReference>